<feature type="domain" description="Metallo-beta-lactamase" evidence="5">
    <location>
        <begin position="63"/>
        <end position="152"/>
    </location>
</feature>
<accession>A0A383ET31</accession>
<dbReference type="Pfam" id="PF00753">
    <property type="entry name" value="Lactamase_B"/>
    <property type="match status" value="1"/>
</dbReference>
<name>A0A383ET31_9ZZZZ</name>
<dbReference type="PANTHER" id="PTHR42978:SF6">
    <property type="entry name" value="QUORUM-QUENCHING LACTONASE YTNP-RELATED"/>
    <property type="match status" value="1"/>
</dbReference>
<keyword evidence="2" id="KW-0479">Metal-binding</keyword>
<evidence type="ECO:0000256" key="3">
    <source>
        <dbReference type="ARBA" id="ARBA00022801"/>
    </source>
</evidence>
<evidence type="ECO:0000256" key="1">
    <source>
        <dbReference type="ARBA" id="ARBA00007749"/>
    </source>
</evidence>
<evidence type="ECO:0000259" key="5">
    <source>
        <dbReference type="Pfam" id="PF00753"/>
    </source>
</evidence>
<dbReference type="SUPFAM" id="SSF56281">
    <property type="entry name" value="Metallo-hydrolase/oxidoreductase"/>
    <property type="match status" value="1"/>
</dbReference>
<dbReference type="EMBL" id="UINC01228556">
    <property type="protein sequence ID" value="SVE59921.1"/>
    <property type="molecule type" value="Genomic_DNA"/>
</dbReference>
<keyword evidence="3" id="KW-0378">Hydrolase</keyword>
<dbReference type="InterPro" id="IPR036866">
    <property type="entry name" value="RibonucZ/Hydroxyglut_hydro"/>
</dbReference>
<dbReference type="Gene3D" id="3.60.15.10">
    <property type="entry name" value="Ribonuclease Z/Hydroxyacylglutathione hydrolase-like"/>
    <property type="match status" value="1"/>
</dbReference>
<protein>
    <recommendedName>
        <fullName evidence="5">Metallo-beta-lactamase domain-containing protein</fullName>
    </recommendedName>
</protein>
<evidence type="ECO:0000256" key="2">
    <source>
        <dbReference type="ARBA" id="ARBA00022723"/>
    </source>
</evidence>
<evidence type="ECO:0000256" key="4">
    <source>
        <dbReference type="ARBA" id="ARBA00022833"/>
    </source>
</evidence>
<dbReference type="AlphaFoldDB" id="A0A383ET31"/>
<comment type="similarity">
    <text evidence="1">Belongs to the metallo-beta-lactamase superfamily.</text>
</comment>
<gene>
    <name evidence="6" type="ORF">METZ01_LOCUS512775</name>
</gene>
<reference evidence="6" key="1">
    <citation type="submission" date="2018-05" db="EMBL/GenBank/DDBJ databases">
        <authorList>
            <person name="Lanie J.A."/>
            <person name="Ng W.-L."/>
            <person name="Kazmierczak K.M."/>
            <person name="Andrzejewski T.M."/>
            <person name="Davidsen T.M."/>
            <person name="Wayne K.J."/>
            <person name="Tettelin H."/>
            <person name="Glass J.I."/>
            <person name="Rusch D."/>
            <person name="Podicherti R."/>
            <person name="Tsui H.-C.T."/>
            <person name="Winkler M.E."/>
        </authorList>
    </citation>
    <scope>NUCLEOTIDE SEQUENCE</scope>
</reference>
<proteinExistence type="inferred from homology"/>
<keyword evidence="4" id="KW-0862">Zinc</keyword>
<dbReference type="GO" id="GO:0046872">
    <property type="term" value="F:metal ion binding"/>
    <property type="evidence" value="ECO:0007669"/>
    <property type="project" value="UniProtKB-KW"/>
</dbReference>
<sequence>MADKCSQHFSGKVQMYYGGHSVNIVSDGTIMVDGGSAFGQIPRTEWETQIKPDRRNRIRFGMNSMIIQTPDMNILVDTGAGNKRTDQLKETHHLNGNKLTRSLKDVGVNARDIDIVILTHLHFDHSGGCTKLSRSGEAVPIYPKAKYIVQEKCWHE</sequence>
<feature type="non-terminal residue" evidence="6">
    <location>
        <position position="156"/>
    </location>
</feature>
<evidence type="ECO:0000313" key="6">
    <source>
        <dbReference type="EMBL" id="SVE59921.1"/>
    </source>
</evidence>
<dbReference type="InterPro" id="IPR001279">
    <property type="entry name" value="Metallo-B-lactamas"/>
</dbReference>
<organism evidence="6">
    <name type="scientific">marine metagenome</name>
    <dbReference type="NCBI Taxonomy" id="408172"/>
    <lineage>
        <taxon>unclassified sequences</taxon>
        <taxon>metagenomes</taxon>
        <taxon>ecological metagenomes</taxon>
    </lineage>
</organism>
<dbReference type="GO" id="GO:0016787">
    <property type="term" value="F:hydrolase activity"/>
    <property type="evidence" value="ECO:0007669"/>
    <property type="project" value="UniProtKB-KW"/>
</dbReference>
<dbReference type="PANTHER" id="PTHR42978">
    <property type="entry name" value="QUORUM-QUENCHING LACTONASE YTNP-RELATED-RELATED"/>
    <property type="match status" value="1"/>
</dbReference>
<dbReference type="InterPro" id="IPR051013">
    <property type="entry name" value="MBL_superfamily_lactonases"/>
</dbReference>